<dbReference type="InterPro" id="IPR023170">
    <property type="entry name" value="HhH_base_excis_C"/>
</dbReference>
<keyword evidence="2" id="KW-1185">Reference proteome</keyword>
<dbReference type="Proteomes" id="UP000315730">
    <property type="component" value="Unassembled WGS sequence"/>
</dbReference>
<evidence type="ECO:0000313" key="1">
    <source>
        <dbReference type="EMBL" id="GEC99905.1"/>
    </source>
</evidence>
<dbReference type="EMBL" id="BJNW01000019">
    <property type="protein sequence ID" value="GEC99905.1"/>
    <property type="molecule type" value="Genomic_DNA"/>
</dbReference>
<sequence length="211" mass="22606">MSRSHEETVALLLERFDRTYAQEAGIELANTPAPLYQLLVLANLLSARIGAPAAVATARELFAAGFRTPSAMRAAPRRARIAALGRGGYRRYDERTATMLADGADLLLERYDGDLRRLRDASASPREILRLLQEFPGIGPTGAAIFAREAQGVWTALAPFFDAKALAGARKVGLPDEAARLADLVPPARLPVLASALVRVALHRGSGDPLA</sequence>
<comment type="caution">
    <text evidence="1">The sequence shown here is derived from an EMBL/GenBank/DDBJ whole genome shotgun (WGS) entry which is preliminary data.</text>
</comment>
<dbReference type="InterPro" id="IPR011257">
    <property type="entry name" value="DNA_glycosylase"/>
</dbReference>
<evidence type="ECO:0000313" key="2">
    <source>
        <dbReference type="Proteomes" id="UP000315730"/>
    </source>
</evidence>
<keyword evidence="1" id="KW-0255">Endonuclease</keyword>
<dbReference type="RefSeq" id="WP_141270126.1">
    <property type="nucleotide sequence ID" value="NZ_BJNW01000019.1"/>
</dbReference>
<dbReference type="Gene3D" id="1.10.1670.10">
    <property type="entry name" value="Helix-hairpin-Helix base-excision DNA repair enzymes (C-terminal)"/>
    <property type="match status" value="1"/>
</dbReference>
<accession>A0A4Y4D407</accession>
<dbReference type="STRING" id="1272.GCA_900014985_01228"/>
<reference evidence="1 2" key="1">
    <citation type="submission" date="2019-06" db="EMBL/GenBank/DDBJ databases">
        <title>Whole genome shotgun sequence of Kocuria varians NBRC 15358.</title>
        <authorList>
            <person name="Hosoyama A."/>
            <person name="Uohara A."/>
            <person name="Ohji S."/>
            <person name="Ichikawa N."/>
        </authorList>
    </citation>
    <scope>NUCLEOTIDE SEQUENCE [LARGE SCALE GENOMIC DNA]</scope>
    <source>
        <strain evidence="1 2">NBRC 15358</strain>
    </source>
</reference>
<organism evidence="1 2">
    <name type="scientific">Kocuria varians</name>
    <name type="common">Micrococcus varians</name>
    <dbReference type="NCBI Taxonomy" id="1272"/>
    <lineage>
        <taxon>Bacteria</taxon>
        <taxon>Bacillati</taxon>
        <taxon>Actinomycetota</taxon>
        <taxon>Actinomycetes</taxon>
        <taxon>Micrococcales</taxon>
        <taxon>Micrococcaceae</taxon>
        <taxon>Kocuria</taxon>
    </lineage>
</organism>
<name>A0A4Y4D407_KOCVA</name>
<keyword evidence="1" id="KW-0540">Nuclease</keyword>
<dbReference type="OrthoDB" id="3078554at2"/>
<dbReference type="GO" id="GO:0006281">
    <property type="term" value="P:DNA repair"/>
    <property type="evidence" value="ECO:0007669"/>
    <property type="project" value="InterPro"/>
</dbReference>
<proteinExistence type="predicted"/>
<dbReference type="GO" id="GO:0004519">
    <property type="term" value="F:endonuclease activity"/>
    <property type="evidence" value="ECO:0007669"/>
    <property type="project" value="UniProtKB-KW"/>
</dbReference>
<dbReference type="Gene3D" id="1.10.340.30">
    <property type="entry name" value="Hypothetical protein, domain 2"/>
    <property type="match status" value="1"/>
</dbReference>
<keyword evidence="1" id="KW-0378">Hydrolase</keyword>
<dbReference type="AlphaFoldDB" id="A0A4Y4D407"/>
<gene>
    <name evidence="1" type="ORF">KVA01_20600</name>
</gene>
<protein>
    <submittedName>
        <fullName evidence="1">Endonuclease</fullName>
    </submittedName>
</protein>
<dbReference type="SUPFAM" id="SSF48150">
    <property type="entry name" value="DNA-glycosylase"/>
    <property type="match status" value="1"/>
</dbReference>